<gene>
    <name evidence="3" type="ORF">UFOVP1363_28</name>
    <name evidence="4" type="ORF">UFOVP179_2</name>
    <name evidence="2" type="ORF">UFOVP260_17</name>
    <name evidence="1" type="ORF">UFOVP85_45</name>
</gene>
<organism evidence="4">
    <name type="scientific">uncultured Caudovirales phage</name>
    <dbReference type="NCBI Taxonomy" id="2100421"/>
    <lineage>
        <taxon>Viruses</taxon>
        <taxon>Duplodnaviria</taxon>
        <taxon>Heunggongvirae</taxon>
        <taxon>Uroviricota</taxon>
        <taxon>Caudoviricetes</taxon>
        <taxon>Peduoviridae</taxon>
        <taxon>Maltschvirus</taxon>
        <taxon>Maltschvirus maltsch</taxon>
    </lineage>
</organism>
<dbReference type="EMBL" id="LR797327">
    <property type="protein sequence ID" value="CAB4202707.1"/>
    <property type="molecule type" value="Genomic_DNA"/>
</dbReference>
<reference evidence="4" key="1">
    <citation type="submission" date="2020-05" db="EMBL/GenBank/DDBJ databases">
        <authorList>
            <person name="Chiriac C."/>
            <person name="Salcher M."/>
            <person name="Ghai R."/>
            <person name="Kavagutti S V."/>
        </authorList>
    </citation>
    <scope>NUCLEOTIDE SEQUENCE</scope>
</reference>
<name>A0A6J7WFP4_9CAUD</name>
<evidence type="ECO:0000313" key="1">
    <source>
        <dbReference type="EMBL" id="CAB4127164.1"/>
    </source>
</evidence>
<dbReference type="EMBL" id="LR798228">
    <property type="protein sequence ID" value="CAB5207010.1"/>
    <property type="molecule type" value="Genomic_DNA"/>
</dbReference>
<proteinExistence type="predicted"/>
<dbReference type="EMBL" id="LR796260">
    <property type="protein sequence ID" value="CAB4132407.1"/>
    <property type="molecule type" value="Genomic_DNA"/>
</dbReference>
<accession>A0A6J7WFP4</accession>
<sequence>MEKGDNMENVAAMMPLLWQLIENNKKCSINVITKENDIIVSIWSGRRWKRFKNKTTDALISNIQQAYQV</sequence>
<evidence type="ECO:0000313" key="3">
    <source>
        <dbReference type="EMBL" id="CAB4202707.1"/>
    </source>
</evidence>
<evidence type="ECO:0000313" key="4">
    <source>
        <dbReference type="EMBL" id="CAB5207010.1"/>
    </source>
</evidence>
<protein>
    <submittedName>
        <fullName evidence="4">Uncharacterized protein</fullName>
    </submittedName>
</protein>
<evidence type="ECO:0000313" key="2">
    <source>
        <dbReference type="EMBL" id="CAB4132407.1"/>
    </source>
</evidence>
<dbReference type="EMBL" id="LR796198">
    <property type="protein sequence ID" value="CAB4127164.1"/>
    <property type="molecule type" value="Genomic_DNA"/>
</dbReference>